<keyword evidence="1" id="KW-0808">Transferase</keyword>
<proteinExistence type="predicted"/>
<dbReference type="EMBL" id="SWLB01000014">
    <property type="protein sequence ID" value="KAF3329927.1"/>
    <property type="molecule type" value="Genomic_DNA"/>
</dbReference>
<dbReference type="PANTHER" id="PTHR47703">
    <property type="entry name" value="D-AMINOACID AMINOTRANSFERASE-LIKE PLP-DEPENDENT ENZYMES SUPERFAMILY PROTEIN"/>
    <property type="match status" value="1"/>
</dbReference>
<keyword evidence="2" id="KW-1185">Reference proteome</keyword>
<dbReference type="Pfam" id="PF01063">
    <property type="entry name" value="Aminotran_4"/>
    <property type="match status" value="1"/>
</dbReference>
<sequence length="336" mass="36788">MTAGSTRLLLINGVPQTGDVPPVSSFLESTSGAYTTTRTHDGASCILFWDRHVRRLSESVQILSETRPDLLGIGPGPAPNQTKLCMSSVAKSLNHSLRIGYRLAYDEQTRYGLTDELAITALVRSKEGVGGLLDVFLHIGFYVPSVFGSSGARLAVAGPGRDLASAKYSDWVRVRKELENMRPPNTTELLLTNNGDEFLEGSITNFFVVCKVADKSSAPNTSSYGIEVQTAPVKQGVLPGIVRQLVIEICSDKGIPLREIAPSWSERNFWEEAFITSSLRIVQHVDSIQAPASYEDLQMTTWVSWISKNFEGPGRITTMIQKEIMARAGGEGYQMN</sequence>
<comment type="caution">
    <text evidence="1">The sequence shown here is derived from an EMBL/GenBank/DDBJ whole genome shotgun (WGS) entry which is preliminary data.</text>
</comment>
<dbReference type="Gene3D" id="3.20.10.10">
    <property type="entry name" value="D-amino Acid Aminotransferase, subunit A, domain 2"/>
    <property type="match status" value="1"/>
</dbReference>
<dbReference type="OrthoDB" id="59470at2759"/>
<reference evidence="1" key="1">
    <citation type="submission" date="2020-01" db="EMBL/GenBank/DDBJ databases">
        <title>Genome sequence of Kobresia littledalei, the first chromosome-level genome in the family Cyperaceae.</title>
        <authorList>
            <person name="Qu G."/>
        </authorList>
    </citation>
    <scope>NUCLEOTIDE SEQUENCE</scope>
    <source>
        <strain evidence="1">C.B.Clarke</strain>
        <tissue evidence="1">Leaf</tissue>
    </source>
</reference>
<dbReference type="PANTHER" id="PTHR47703:SF2">
    <property type="entry name" value="D-AMINOACID AMINOTRANSFERASE-LIKE PLP-DEPENDENT ENZYMES SUPERFAMILY PROTEIN"/>
    <property type="match status" value="1"/>
</dbReference>
<organism evidence="1 2">
    <name type="scientific">Carex littledalei</name>
    <dbReference type="NCBI Taxonomy" id="544730"/>
    <lineage>
        <taxon>Eukaryota</taxon>
        <taxon>Viridiplantae</taxon>
        <taxon>Streptophyta</taxon>
        <taxon>Embryophyta</taxon>
        <taxon>Tracheophyta</taxon>
        <taxon>Spermatophyta</taxon>
        <taxon>Magnoliopsida</taxon>
        <taxon>Liliopsida</taxon>
        <taxon>Poales</taxon>
        <taxon>Cyperaceae</taxon>
        <taxon>Cyperoideae</taxon>
        <taxon>Cariceae</taxon>
        <taxon>Carex</taxon>
        <taxon>Carex subgen. Euthyceras</taxon>
    </lineage>
</organism>
<dbReference type="AlphaFoldDB" id="A0A833QZQ5"/>
<protein>
    <submittedName>
        <fullName evidence="1">Amino-transferase class IV</fullName>
    </submittedName>
</protein>
<dbReference type="SUPFAM" id="SSF56752">
    <property type="entry name" value="D-aminoacid aminotransferase-like PLP-dependent enzymes"/>
    <property type="match status" value="1"/>
</dbReference>
<evidence type="ECO:0000313" key="1">
    <source>
        <dbReference type="EMBL" id="KAF3329927.1"/>
    </source>
</evidence>
<dbReference type="GO" id="GO:0016740">
    <property type="term" value="F:transferase activity"/>
    <property type="evidence" value="ECO:0007669"/>
    <property type="project" value="UniProtKB-KW"/>
</dbReference>
<dbReference type="Proteomes" id="UP000623129">
    <property type="component" value="Unassembled WGS sequence"/>
</dbReference>
<dbReference type="InterPro" id="IPR043132">
    <property type="entry name" value="BCAT-like_C"/>
</dbReference>
<gene>
    <name evidence="1" type="ORF">FCM35_KLT05258</name>
</gene>
<dbReference type="InterPro" id="IPR001544">
    <property type="entry name" value="Aminotrans_IV"/>
</dbReference>
<evidence type="ECO:0000313" key="2">
    <source>
        <dbReference type="Proteomes" id="UP000623129"/>
    </source>
</evidence>
<accession>A0A833QZQ5</accession>
<dbReference type="InterPro" id="IPR036038">
    <property type="entry name" value="Aminotransferase-like"/>
</dbReference>
<name>A0A833QZQ5_9POAL</name>